<dbReference type="PRINTS" id="PR00400">
    <property type="entry name" value="TETREPRESSOR"/>
</dbReference>
<reference evidence="8" key="1">
    <citation type="journal article" date="2019" name="Int. J. Syst. Evol. Microbiol.">
        <title>The Global Catalogue of Microorganisms (GCM) 10K type strain sequencing project: providing services to taxonomists for standard genome sequencing and annotation.</title>
        <authorList>
            <consortium name="The Broad Institute Genomics Platform"/>
            <consortium name="The Broad Institute Genome Sequencing Center for Infectious Disease"/>
            <person name="Wu L."/>
            <person name="Ma J."/>
        </authorList>
    </citation>
    <scope>NUCLEOTIDE SEQUENCE [LARGE SCALE GENOMIC DNA]</scope>
    <source>
        <strain evidence="8">JCM 13250</strain>
    </source>
</reference>
<sequence length="220" mass="24117">MREPLSRERVLAAAVALADAEGVPALTMRRLAKDLGVEAMSLYHHLPGKDALLDGLVESVVGEIVGAVDDERDDDWQVTLRRWFLTAREVMLRHPWAPALLGRGRPVPPVLYLYYEKILATLIGAGFSYRIAHRALHAFGSMPLGFVQETFGGGDDEDPDAEEAALAAMAEAMPHLAAMVAAELHAATDPTLGWCDSQVEFQFTLDLLLDGLERCRVEPM</sequence>
<keyword evidence="2" id="KW-0805">Transcription regulation</keyword>
<dbReference type="EMBL" id="BAAALT010000208">
    <property type="protein sequence ID" value="GAA1824070.1"/>
    <property type="molecule type" value="Genomic_DNA"/>
</dbReference>
<dbReference type="PROSITE" id="PS50977">
    <property type="entry name" value="HTH_TETR_2"/>
    <property type="match status" value="1"/>
</dbReference>
<dbReference type="RefSeq" id="WP_344137377.1">
    <property type="nucleotide sequence ID" value="NZ_BAAALT010000208.1"/>
</dbReference>
<dbReference type="Gene3D" id="1.10.10.60">
    <property type="entry name" value="Homeodomain-like"/>
    <property type="match status" value="1"/>
</dbReference>
<gene>
    <name evidence="7" type="ORF">GCM10009682_50450</name>
</gene>
<dbReference type="InterPro" id="IPR004111">
    <property type="entry name" value="Repressor_TetR_C"/>
</dbReference>
<dbReference type="InterPro" id="IPR050109">
    <property type="entry name" value="HTH-type_TetR-like_transc_reg"/>
</dbReference>
<evidence type="ECO:0000256" key="2">
    <source>
        <dbReference type="ARBA" id="ARBA00023015"/>
    </source>
</evidence>
<keyword evidence="8" id="KW-1185">Reference proteome</keyword>
<dbReference type="PANTHER" id="PTHR30055">
    <property type="entry name" value="HTH-TYPE TRANSCRIPTIONAL REGULATOR RUTR"/>
    <property type="match status" value="1"/>
</dbReference>
<evidence type="ECO:0000259" key="6">
    <source>
        <dbReference type="PROSITE" id="PS50977"/>
    </source>
</evidence>
<dbReference type="PANTHER" id="PTHR30055:SF151">
    <property type="entry name" value="TRANSCRIPTIONAL REGULATORY PROTEIN"/>
    <property type="match status" value="1"/>
</dbReference>
<accession>A0ABP4YML7</accession>
<dbReference type="SUPFAM" id="SSF48498">
    <property type="entry name" value="Tetracyclin repressor-like, C-terminal domain"/>
    <property type="match status" value="1"/>
</dbReference>
<keyword evidence="4" id="KW-0804">Transcription</keyword>
<dbReference type="InterPro" id="IPR001647">
    <property type="entry name" value="HTH_TetR"/>
</dbReference>
<comment type="caution">
    <text evidence="7">The sequence shown here is derived from an EMBL/GenBank/DDBJ whole genome shotgun (WGS) entry which is preliminary data.</text>
</comment>
<proteinExistence type="predicted"/>
<organism evidence="7 8">
    <name type="scientific">Luedemannella flava</name>
    <dbReference type="NCBI Taxonomy" id="349316"/>
    <lineage>
        <taxon>Bacteria</taxon>
        <taxon>Bacillati</taxon>
        <taxon>Actinomycetota</taxon>
        <taxon>Actinomycetes</taxon>
        <taxon>Micromonosporales</taxon>
        <taxon>Micromonosporaceae</taxon>
        <taxon>Luedemannella</taxon>
    </lineage>
</organism>
<dbReference type="Proteomes" id="UP001500218">
    <property type="component" value="Unassembled WGS sequence"/>
</dbReference>
<feature type="DNA-binding region" description="H-T-H motif" evidence="5">
    <location>
        <begin position="27"/>
        <end position="46"/>
    </location>
</feature>
<keyword evidence="3 5" id="KW-0238">DNA-binding</keyword>
<evidence type="ECO:0000256" key="1">
    <source>
        <dbReference type="ARBA" id="ARBA00022491"/>
    </source>
</evidence>
<evidence type="ECO:0000256" key="4">
    <source>
        <dbReference type="ARBA" id="ARBA00023163"/>
    </source>
</evidence>
<dbReference type="Gene3D" id="1.10.357.10">
    <property type="entry name" value="Tetracycline Repressor, domain 2"/>
    <property type="match status" value="1"/>
</dbReference>
<dbReference type="Pfam" id="PF00440">
    <property type="entry name" value="TetR_N"/>
    <property type="match status" value="1"/>
</dbReference>
<evidence type="ECO:0000313" key="7">
    <source>
        <dbReference type="EMBL" id="GAA1824070.1"/>
    </source>
</evidence>
<feature type="domain" description="HTH tetR-type" evidence="6">
    <location>
        <begin position="4"/>
        <end position="64"/>
    </location>
</feature>
<evidence type="ECO:0000313" key="8">
    <source>
        <dbReference type="Proteomes" id="UP001500218"/>
    </source>
</evidence>
<evidence type="ECO:0000256" key="3">
    <source>
        <dbReference type="ARBA" id="ARBA00023125"/>
    </source>
</evidence>
<dbReference type="SUPFAM" id="SSF46689">
    <property type="entry name" value="Homeodomain-like"/>
    <property type="match status" value="1"/>
</dbReference>
<dbReference type="PRINTS" id="PR00455">
    <property type="entry name" value="HTHTETR"/>
</dbReference>
<protein>
    <submittedName>
        <fullName evidence="7">TetR/AcrR family transcriptional regulator C-terminal domain-containing protein</fullName>
    </submittedName>
</protein>
<dbReference type="InterPro" id="IPR009057">
    <property type="entry name" value="Homeodomain-like_sf"/>
</dbReference>
<dbReference type="InterPro" id="IPR036271">
    <property type="entry name" value="Tet_transcr_reg_TetR-rel_C_sf"/>
</dbReference>
<keyword evidence="1" id="KW-0678">Repressor</keyword>
<dbReference type="Pfam" id="PF02909">
    <property type="entry name" value="TetR_C_1"/>
    <property type="match status" value="1"/>
</dbReference>
<evidence type="ECO:0000256" key="5">
    <source>
        <dbReference type="PROSITE-ProRule" id="PRU00335"/>
    </source>
</evidence>
<name>A0ABP4YML7_9ACTN</name>
<dbReference type="InterPro" id="IPR003012">
    <property type="entry name" value="Tet_transcr_reg_TetR"/>
</dbReference>